<evidence type="ECO:0000313" key="3">
    <source>
        <dbReference type="Proteomes" id="UP001150830"/>
    </source>
</evidence>
<evidence type="ECO:0000313" key="2">
    <source>
        <dbReference type="EMBL" id="MCY0963853.1"/>
    </source>
</evidence>
<protein>
    <submittedName>
        <fullName evidence="2">DUF3015 family protein</fullName>
    </submittedName>
</protein>
<gene>
    <name evidence="2" type="ORF">OUO13_01450</name>
</gene>
<comment type="caution">
    <text evidence="2">The sequence shown here is derived from an EMBL/GenBank/DDBJ whole genome shotgun (WGS) entry which is preliminary data.</text>
</comment>
<dbReference type="Proteomes" id="UP001150830">
    <property type="component" value="Unassembled WGS sequence"/>
</dbReference>
<name>A0A9X3EJR8_9GAMM</name>
<dbReference type="EMBL" id="JAPNOA010000006">
    <property type="protein sequence ID" value="MCY0963853.1"/>
    <property type="molecule type" value="Genomic_DNA"/>
</dbReference>
<keyword evidence="3" id="KW-1185">Reference proteome</keyword>
<evidence type="ECO:0000256" key="1">
    <source>
        <dbReference type="SAM" id="SignalP"/>
    </source>
</evidence>
<dbReference type="Pfam" id="PF11220">
    <property type="entry name" value="DUF3015"/>
    <property type="match status" value="1"/>
</dbReference>
<dbReference type="InterPro" id="IPR021383">
    <property type="entry name" value="DUF3015"/>
</dbReference>
<reference evidence="2" key="1">
    <citation type="submission" date="2022-11" db="EMBL/GenBank/DDBJ databases">
        <title>Parathalassolutuus dongxingensis gen. nov., sp. nov., a novel member of family Oceanospirillaceae isolated from a coastal shrimp pond in Guangxi, China.</title>
        <authorList>
            <person name="Chen H."/>
        </authorList>
    </citation>
    <scope>NUCLEOTIDE SEQUENCE</scope>
    <source>
        <strain evidence="2">G-43</strain>
    </source>
</reference>
<proteinExistence type="predicted"/>
<organism evidence="2 3">
    <name type="scientific">Parathalassolituus penaei</name>
    <dbReference type="NCBI Taxonomy" id="2997323"/>
    <lineage>
        <taxon>Bacteria</taxon>
        <taxon>Pseudomonadati</taxon>
        <taxon>Pseudomonadota</taxon>
        <taxon>Gammaproteobacteria</taxon>
        <taxon>Oceanospirillales</taxon>
        <taxon>Oceanospirillaceae</taxon>
        <taxon>Parathalassolituus</taxon>
    </lineage>
</organism>
<sequence length="160" mass="16240">MKAIFKAAAAAGVLFASMGAHAANPYSECGIGAAIFPDTHWAAATSNVIWDAGSTAITSATASPETCSGAPVAAAMFINSSYDSLAEETARGEGEHLSAMLDIVGCSSIEQPAAAARIRSEMADAVTADGYADQTRLEKSSAYYDMMQRSVSASCAAAGV</sequence>
<keyword evidence="1" id="KW-0732">Signal</keyword>
<dbReference type="RefSeq" id="WP_283172073.1">
    <property type="nucleotide sequence ID" value="NZ_JAPNOA010000006.1"/>
</dbReference>
<feature type="chain" id="PRO_5040978680" evidence="1">
    <location>
        <begin position="23"/>
        <end position="160"/>
    </location>
</feature>
<feature type="signal peptide" evidence="1">
    <location>
        <begin position="1"/>
        <end position="22"/>
    </location>
</feature>
<dbReference type="AlphaFoldDB" id="A0A9X3EJR8"/>
<accession>A0A9X3EJR8</accession>